<dbReference type="Proteomes" id="UP000028990">
    <property type="component" value="Unassembled WGS sequence"/>
</dbReference>
<keyword evidence="4 10" id="KW-0863">Zinc-finger</keyword>
<evidence type="ECO:0000256" key="9">
    <source>
        <dbReference type="ARBA" id="ARBA00023242"/>
    </source>
</evidence>
<dbReference type="PANTHER" id="PTHR14003:SF19">
    <property type="entry name" value="YY2 TRANSCRIPTION FACTOR"/>
    <property type="match status" value="1"/>
</dbReference>
<feature type="domain" description="C2H2-type" evidence="11">
    <location>
        <begin position="279"/>
        <end position="306"/>
    </location>
</feature>
<comment type="subcellular location">
    <subcellularLocation>
        <location evidence="1">Nucleus</location>
    </subcellularLocation>
</comment>
<evidence type="ECO:0000256" key="6">
    <source>
        <dbReference type="ARBA" id="ARBA00023015"/>
    </source>
</evidence>
<evidence type="ECO:0000256" key="3">
    <source>
        <dbReference type="ARBA" id="ARBA00022737"/>
    </source>
</evidence>
<keyword evidence="7" id="KW-0238">DNA-binding</keyword>
<feature type="domain" description="C2H2-type" evidence="11">
    <location>
        <begin position="335"/>
        <end position="362"/>
    </location>
</feature>
<dbReference type="GO" id="GO:0005667">
    <property type="term" value="C:transcription regulator complex"/>
    <property type="evidence" value="ECO:0007669"/>
    <property type="project" value="TreeGrafter"/>
</dbReference>
<dbReference type="PROSITE" id="PS00028">
    <property type="entry name" value="ZINC_FINGER_C2H2_1"/>
    <property type="match status" value="5"/>
</dbReference>
<evidence type="ECO:0000313" key="12">
    <source>
        <dbReference type="EMBL" id="KFO23399.1"/>
    </source>
</evidence>
<dbReference type="EMBL" id="KN123772">
    <property type="protein sequence ID" value="KFO23399.1"/>
    <property type="molecule type" value="Genomic_DNA"/>
</dbReference>
<keyword evidence="6" id="KW-0805">Transcription regulation</keyword>
<dbReference type="STRING" id="885580.ENSFDAP00000008601"/>
<dbReference type="GO" id="GO:0031519">
    <property type="term" value="C:PcG protein complex"/>
    <property type="evidence" value="ECO:0007669"/>
    <property type="project" value="TreeGrafter"/>
</dbReference>
<dbReference type="GO" id="GO:0008270">
    <property type="term" value="F:zinc ion binding"/>
    <property type="evidence" value="ECO:0007669"/>
    <property type="project" value="UniProtKB-KW"/>
</dbReference>
<protein>
    <submittedName>
        <fullName evidence="12">Zinc finger protein 449</fullName>
    </submittedName>
</protein>
<proteinExistence type="predicted"/>
<organism evidence="12 13">
    <name type="scientific">Fukomys damarensis</name>
    <name type="common">Damaraland mole rat</name>
    <name type="synonym">Cryptomys damarensis</name>
    <dbReference type="NCBI Taxonomy" id="885580"/>
    <lineage>
        <taxon>Eukaryota</taxon>
        <taxon>Metazoa</taxon>
        <taxon>Chordata</taxon>
        <taxon>Craniata</taxon>
        <taxon>Vertebrata</taxon>
        <taxon>Euteleostomi</taxon>
        <taxon>Mammalia</taxon>
        <taxon>Eutheria</taxon>
        <taxon>Euarchontoglires</taxon>
        <taxon>Glires</taxon>
        <taxon>Rodentia</taxon>
        <taxon>Hystricomorpha</taxon>
        <taxon>Bathyergidae</taxon>
        <taxon>Fukomys</taxon>
    </lineage>
</organism>
<evidence type="ECO:0000313" key="13">
    <source>
        <dbReference type="Proteomes" id="UP000028990"/>
    </source>
</evidence>
<dbReference type="InterPro" id="IPR013087">
    <property type="entry name" value="Znf_C2H2_type"/>
</dbReference>
<accession>A0A091CUZ3</accession>
<keyword evidence="3" id="KW-0677">Repeat</keyword>
<keyword evidence="2" id="KW-0479">Metal-binding</keyword>
<dbReference type="PROSITE" id="PS50157">
    <property type="entry name" value="ZINC_FINGER_C2H2_2"/>
    <property type="match status" value="5"/>
</dbReference>
<evidence type="ECO:0000256" key="5">
    <source>
        <dbReference type="ARBA" id="ARBA00022833"/>
    </source>
</evidence>
<feature type="non-terminal residue" evidence="12">
    <location>
        <position position="1"/>
    </location>
</feature>
<evidence type="ECO:0000256" key="8">
    <source>
        <dbReference type="ARBA" id="ARBA00023163"/>
    </source>
</evidence>
<evidence type="ECO:0000256" key="10">
    <source>
        <dbReference type="PROSITE-ProRule" id="PRU00042"/>
    </source>
</evidence>
<dbReference type="AlphaFoldDB" id="A0A091CUZ3"/>
<dbReference type="Pfam" id="PF00096">
    <property type="entry name" value="zf-C2H2"/>
    <property type="match status" value="5"/>
</dbReference>
<evidence type="ECO:0000256" key="1">
    <source>
        <dbReference type="ARBA" id="ARBA00004123"/>
    </source>
</evidence>
<dbReference type="PANTHER" id="PTHR14003">
    <property type="entry name" value="TRANSCRIPTIONAL REPRESSOR PROTEIN YY"/>
    <property type="match status" value="1"/>
</dbReference>
<name>A0A091CUZ3_FUKDA</name>
<dbReference type="GO" id="GO:0000978">
    <property type="term" value="F:RNA polymerase II cis-regulatory region sequence-specific DNA binding"/>
    <property type="evidence" value="ECO:0007669"/>
    <property type="project" value="TreeGrafter"/>
</dbReference>
<dbReference type="SUPFAM" id="SSF57667">
    <property type="entry name" value="beta-beta-alpha zinc fingers"/>
    <property type="match status" value="3"/>
</dbReference>
<dbReference type="eggNOG" id="KOG1721">
    <property type="taxonomic scope" value="Eukaryota"/>
</dbReference>
<keyword evidence="5" id="KW-0862">Zinc</keyword>
<reference evidence="12 13" key="1">
    <citation type="submission" date="2013-11" db="EMBL/GenBank/DDBJ databases">
        <title>The Damaraland mole rat (Fukomys damarensis) genome and evolution of African mole rats.</title>
        <authorList>
            <person name="Gladyshev V.N."/>
            <person name="Fang X."/>
        </authorList>
    </citation>
    <scope>NUCLEOTIDE SEQUENCE [LARGE SCALE GENOMIC DNA]</scope>
    <source>
        <tissue evidence="12">Liver</tissue>
    </source>
</reference>
<evidence type="ECO:0000256" key="7">
    <source>
        <dbReference type="ARBA" id="ARBA00023125"/>
    </source>
</evidence>
<feature type="domain" description="C2H2-type" evidence="11">
    <location>
        <begin position="363"/>
        <end position="390"/>
    </location>
</feature>
<evidence type="ECO:0000256" key="2">
    <source>
        <dbReference type="ARBA" id="ARBA00022723"/>
    </source>
</evidence>
<dbReference type="GO" id="GO:0000981">
    <property type="term" value="F:DNA-binding transcription factor activity, RNA polymerase II-specific"/>
    <property type="evidence" value="ECO:0007669"/>
    <property type="project" value="TreeGrafter"/>
</dbReference>
<evidence type="ECO:0000256" key="4">
    <source>
        <dbReference type="ARBA" id="ARBA00022771"/>
    </source>
</evidence>
<dbReference type="FunFam" id="3.30.160.60:FF:000060">
    <property type="entry name" value="zinc finger protein 436"/>
    <property type="match status" value="1"/>
</dbReference>
<feature type="domain" description="C2H2-type" evidence="11">
    <location>
        <begin position="307"/>
        <end position="334"/>
    </location>
</feature>
<evidence type="ECO:0000259" key="11">
    <source>
        <dbReference type="PROSITE" id="PS50157"/>
    </source>
</evidence>
<dbReference type="SMART" id="SM00355">
    <property type="entry name" value="ZnF_C2H2"/>
    <property type="match status" value="6"/>
</dbReference>
<keyword evidence="8" id="KW-0804">Transcription</keyword>
<dbReference type="GO" id="GO:0000785">
    <property type="term" value="C:chromatin"/>
    <property type="evidence" value="ECO:0007669"/>
    <property type="project" value="TreeGrafter"/>
</dbReference>
<dbReference type="InterPro" id="IPR036236">
    <property type="entry name" value="Znf_C2H2_sf"/>
</dbReference>
<keyword evidence="13" id="KW-1185">Reference proteome</keyword>
<dbReference type="FunFam" id="3.30.160.60:FF:002169">
    <property type="entry name" value="Zgc:174573"/>
    <property type="match status" value="1"/>
</dbReference>
<dbReference type="FunFam" id="3.30.160.60:FF:000358">
    <property type="entry name" value="zinc finger protein 24"/>
    <property type="match status" value="1"/>
</dbReference>
<keyword evidence="9" id="KW-0539">Nucleus</keyword>
<dbReference type="Gene3D" id="3.30.160.60">
    <property type="entry name" value="Classic Zinc Finger"/>
    <property type="match status" value="6"/>
</dbReference>
<gene>
    <name evidence="12" type="ORF">H920_15209</name>
</gene>
<sequence length="407" mass="46303">DMAEVLFKELSPFGMVSPLPAISPEPPALLLIGQVQESPVPGPWNPQAGPLELNCGEADKSLTFPDPGRAIPQPDWSCPLECGLDLYTEEVWDSTSLEQSSDSNREGKGSKYIRAEKLERLSTIFPSLDRNTLHGHNLPNDCEHLEVPQKTSSEELPSVGTESVTIQMPYLVWASPSSNKLPLKPRDNQQKPNTTNSCYPQYGQQFVSNKLLPCNPQTGELGYNCHICGKGFLHWADLDAHQYSHTNERPFQFAQCSMQFTQLSHLIEHERKHLQIQSYQCPVCRQNFTLLSSLTEHRKIHSEGKKHQCLTCGNFFNRRSSLLQHQRTHTGERPYICEYCQKSYRYRSNLMIHRRNHTGEKPYKCSLCSKGFIKKTELTSHQAAHFREEFLGNNTSREKDTTGSEKS</sequence>
<feature type="domain" description="C2H2-type" evidence="11">
    <location>
        <begin position="223"/>
        <end position="250"/>
    </location>
</feature>